<dbReference type="EMBL" id="CADEBD010000327">
    <property type="protein sequence ID" value="CAB3246374.1"/>
    <property type="molecule type" value="Genomic_DNA"/>
</dbReference>
<comment type="caution">
    <text evidence="1">The sequence shown here is derived from an EMBL/GenBank/DDBJ whole genome shotgun (WGS) entry which is preliminary data.</text>
</comment>
<organism evidence="1 2">
    <name type="scientific">Arctia plantaginis</name>
    <name type="common">Wood tiger moth</name>
    <name type="synonym">Phalaena plantaginis</name>
    <dbReference type="NCBI Taxonomy" id="874455"/>
    <lineage>
        <taxon>Eukaryota</taxon>
        <taxon>Metazoa</taxon>
        <taxon>Ecdysozoa</taxon>
        <taxon>Arthropoda</taxon>
        <taxon>Hexapoda</taxon>
        <taxon>Insecta</taxon>
        <taxon>Pterygota</taxon>
        <taxon>Neoptera</taxon>
        <taxon>Endopterygota</taxon>
        <taxon>Lepidoptera</taxon>
        <taxon>Glossata</taxon>
        <taxon>Ditrysia</taxon>
        <taxon>Noctuoidea</taxon>
        <taxon>Erebidae</taxon>
        <taxon>Arctiinae</taxon>
        <taxon>Arctia</taxon>
    </lineage>
</organism>
<dbReference type="Proteomes" id="UP000494256">
    <property type="component" value="Unassembled WGS sequence"/>
</dbReference>
<proteinExistence type="predicted"/>
<evidence type="ECO:0000313" key="1">
    <source>
        <dbReference type="EMBL" id="CAB3246374.1"/>
    </source>
</evidence>
<accession>A0A8S1AP20</accession>
<gene>
    <name evidence="1" type="ORF">APLA_LOCUS11493</name>
</gene>
<sequence length="80" mass="8881">MLCGVTAMRENIRTRMEHQGCGLQHARREHKVCVIGTAVRNITVVGPALVDRNNAGVFFQHMKVSISTRCVLFSSEGVQK</sequence>
<evidence type="ECO:0000313" key="2">
    <source>
        <dbReference type="Proteomes" id="UP000494256"/>
    </source>
</evidence>
<dbReference type="AlphaFoldDB" id="A0A8S1AP20"/>
<reference evidence="1 2" key="1">
    <citation type="submission" date="2020-04" db="EMBL/GenBank/DDBJ databases">
        <authorList>
            <person name="Wallbank WR R."/>
            <person name="Pardo Diaz C."/>
            <person name="Kozak K."/>
            <person name="Martin S."/>
            <person name="Jiggins C."/>
            <person name="Moest M."/>
            <person name="Warren A I."/>
            <person name="Byers J.R.P. K."/>
            <person name="Montejo-Kovacevich G."/>
            <person name="Yen C E."/>
        </authorList>
    </citation>
    <scope>NUCLEOTIDE SEQUENCE [LARGE SCALE GENOMIC DNA]</scope>
</reference>
<dbReference type="OrthoDB" id="7338248at2759"/>
<name>A0A8S1AP20_ARCPL</name>
<protein>
    <submittedName>
        <fullName evidence="1">Uncharacterized protein</fullName>
    </submittedName>
</protein>